<dbReference type="EMBL" id="JBHLVX010000009">
    <property type="protein sequence ID" value="MFC0266845.1"/>
    <property type="molecule type" value="Genomic_DNA"/>
</dbReference>
<feature type="signal peptide" evidence="1">
    <location>
        <begin position="1"/>
        <end position="26"/>
    </location>
</feature>
<evidence type="ECO:0000256" key="1">
    <source>
        <dbReference type="SAM" id="SignalP"/>
    </source>
</evidence>
<dbReference type="InterPro" id="IPR017783">
    <property type="entry name" value="ABC_choline_sub-bd"/>
</dbReference>
<protein>
    <submittedName>
        <fullName evidence="3">ABC transporter substrate-binding protein</fullName>
    </submittedName>
</protein>
<dbReference type="CDD" id="cd13640">
    <property type="entry name" value="PBP2_ChoX"/>
    <property type="match status" value="1"/>
</dbReference>
<feature type="chain" id="PRO_5045533680" evidence="1">
    <location>
        <begin position="27"/>
        <end position="312"/>
    </location>
</feature>
<reference evidence="3 4" key="1">
    <citation type="submission" date="2024-09" db="EMBL/GenBank/DDBJ databases">
        <authorList>
            <person name="Sun Q."/>
            <person name="Mori K."/>
        </authorList>
    </citation>
    <scope>NUCLEOTIDE SEQUENCE [LARGE SCALE GENOMIC DNA]</scope>
    <source>
        <strain evidence="3 4">CCM 7415</strain>
    </source>
</reference>
<dbReference type="SUPFAM" id="SSF53850">
    <property type="entry name" value="Periplasmic binding protein-like II"/>
    <property type="match status" value="1"/>
</dbReference>
<proteinExistence type="predicted"/>
<keyword evidence="4" id="KW-1185">Reference proteome</keyword>
<organism evidence="3 4">
    <name type="scientific">Kushneria aurantia</name>
    <dbReference type="NCBI Taxonomy" id="504092"/>
    <lineage>
        <taxon>Bacteria</taxon>
        <taxon>Pseudomonadati</taxon>
        <taxon>Pseudomonadota</taxon>
        <taxon>Gammaproteobacteria</taxon>
        <taxon>Oceanospirillales</taxon>
        <taxon>Halomonadaceae</taxon>
        <taxon>Kushneria</taxon>
    </lineage>
</organism>
<feature type="domain" description="ABC-type glycine betaine transport system substrate-binding" evidence="2">
    <location>
        <begin position="29"/>
        <end position="281"/>
    </location>
</feature>
<dbReference type="Gene3D" id="3.40.190.100">
    <property type="entry name" value="Glycine betaine-binding periplasmic protein, domain 2"/>
    <property type="match status" value="1"/>
</dbReference>
<evidence type="ECO:0000313" key="3">
    <source>
        <dbReference type="EMBL" id="MFC0266845.1"/>
    </source>
</evidence>
<dbReference type="RefSeq" id="WP_019951966.1">
    <property type="nucleotide sequence ID" value="NZ_JBHLVX010000009.1"/>
</dbReference>
<gene>
    <name evidence="3" type="ORF">ACFFHW_02345</name>
</gene>
<comment type="caution">
    <text evidence="3">The sequence shown here is derived from an EMBL/GenBank/DDBJ whole genome shotgun (WGS) entry which is preliminary data.</text>
</comment>
<dbReference type="Pfam" id="PF04069">
    <property type="entry name" value="OpuAC"/>
    <property type="match status" value="1"/>
</dbReference>
<dbReference type="InterPro" id="IPR007210">
    <property type="entry name" value="ABC_Gly_betaine_transp_sub-bd"/>
</dbReference>
<dbReference type="Proteomes" id="UP001589814">
    <property type="component" value="Unassembled WGS sequence"/>
</dbReference>
<dbReference type="Gene3D" id="3.40.190.10">
    <property type="entry name" value="Periplasmic binding protein-like II"/>
    <property type="match status" value="1"/>
</dbReference>
<evidence type="ECO:0000313" key="4">
    <source>
        <dbReference type="Proteomes" id="UP001589814"/>
    </source>
</evidence>
<evidence type="ECO:0000259" key="2">
    <source>
        <dbReference type="Pfam" id="PF04069"/>
    </source>
</evidence>
<keyword evidence="1" id="KW-0732">Signal</keyword>
<accession>A0ABV6FZS4</accession>
<sequence>MTRYSRIRQLLSALALFFVAIAPAKADIDTLRFGVSPWPGVTVKTEIASQLLQALGYRTQKNELAVSVIINALSNDQLDVYLGNWYPVQEEMTRPHLDEGTLVQVAKNISDAESGLVVPQYVHEAGVDSVADLNRYRDRFNAEIQGIEAGTGINDAILAAIDNNRAGLGDWQLNESSTAAMLALAQQKISNREWITFVGWEPHWMNVSYDLYYLKDADDSGIASITSTVWTLARRGLEAEAPNLYRFLSQYRVAIEDQNDWVYEYNYRERPADEVASEWIRNHPDTVAQWLDGVTSRSGEAAIDVVREKMMD</sequence>
<name>A0ABV6FZS4_9GAMM</name>